<evidence type="ECO:0000313" key="17">
    <source>
        <dbReference type="Proteomes" id="UP000190312"/>
    </source>
</evidence>
<feature type="transmembrane region" description="Helical" evidence="14">
    <location>
        <begin position="1743"/>
        <end position="1764"/>
    </location>
</feature>
<evidence type="ECO:0000256" key="6">
    <source>
        <dbReference type="ARBA" id="ARBA00022692"/>
    </source>
</evidence>
<feature type="transmembrane region" description="Helical" evidence="14">
    <location>
        <begin position="707"/>
        <end position="724"/>
    </location>
</feature>
<feature type="transmembrane region" description="Helical" evidence="14">
    <location>
        <begin position="238"/>
        <end position="260"/>
    </location>
</feature>
<evidence type="ECO:0000256" key="13">
    <source>
        <dbReference type="SAM" id="MobiDB-lite"/>
    </source>
</evidence>
<evidence type="ECO:0000256" key="7">
    <source>
        <dbReference type="ARBA" id="ARBA00022827"/>
    </source>
</evidence>
<dbReference type="Gene3D" id="1.20.1250.20">
    <property type="entry name" value="MFS general substrate transporter like domains"/>
    <property type="match status" value="1"/>
</dbReference>
<accession>A0A1S9D7H7</accession>
<feature type="transmembrane region" description="Helical" evidence="14">
    <location>
        <begin position="480"/>
        <end position="500"/>
    </location>
</feature>
<name>A0A1S9D7H7_ASPOZ</name>
<dbReference type="Proteomes" id="UP000190312">
    <property type="component" value="Unassembled WGS sequence"/>
</dbReference>
<dbReference type="VEuPathDB" id="FungiDB:AO090138000081"/>
<keyword evidence="4" id="KW-0813">Transport</keyword>
<dbReference type="SUPFAM" id="SSF103473">
    <property type="entry name" value="MFS general substrate transporter"/>
    <property type="match status" value="1"/>
</dbReference>
<keyword evidence="5" id="KW-0285">Flavoprotein</keyword>
<dbReference type="Gene3D" id="3.50.50.60">
    <property type="entry name" value="FAD/NAD(P)-binding domain"/>
    <property type="match status" value="1"/>
</dbReference>
<evidence type="ECO:0000256" key="2">
    <source>
        <dbReference type="ARBA" id="ARBA00005982"/>
    </source>
</evidence>
<feature type="transmembrane region" description="Helical" evidence="14">
    <location>
        <begin position="1320"/>
        <end position="1340"/>
    </location>
</feature>
<keyword evidence="9" id="KW-0653">Protein transport</keyword>
<keyword evidence="8" id="KW-0571">Peptide transport</keyword>
<gene>
    <name evidence="16" type="ORF">OAory_01113940</name>
</gene>
<feature type="transmembrane region" description="Helical" evidence="14">
    <location>
        <begin position="349"/>
        <end position="373"/>
    </location>
</feature>
<keyword evidence="7" id="KW-0274">FAD</keyword>
<keyword evidence="11" id="KW-0560">Oxidoreductase</keyword>
<feature type="transmembrane region" description="Helical" evidence="14">
    <location>
        <begin position="1600"/>
        <end position="1620"/>
    </location>
</feature>
<feature type="transmembrane region" description="Helical" evidence="14">
    <location>
        <begin position="1352"/>
        <end position="1373"/>
    </location>
</feature>
<dbReference type="GO" id="GO:0005886">
    <property type="term" value="C:plasma membrane"/>
    <property type="evidence" value="ECO:0007669"/>
    <property type="project" value="UniProtKB-ARBA"/>
</dbReference>
<dbReference type="PRINTS" id="PR00420">
    <property type="entry name" value="RNGMNOXGNASE"/>
</dbReference>
<feature type="transmembrane region" description="Helical" evidence="14">
    <location>
        <begin position="736"/>
        <end position="758"/>
    </location>
</feature>
<dbReference type="VEuPathDB" id="FungiDB:AO090138000082"/>
<dbReference type="Pfam" id="PF03169">
    <property type="entry name" value="OPT"/>
    <property type="match status" value="2"/>
</dbReference>
<feature type="transmembrane region" description="Helical" evidence="14">
    <location>
        <begin position="1714"/>
        <end position="1737"/>
    </location>
</feature>
<evidence type="ECO:0000313" key="16">
    <source>
        <dbReference type="EMBL" id="OOO05057.1"/>
    </source>
</evidence>
<evidence type="ECO:0000256" key="4">
    <source>
        <dbReference type="ARBA" id="ARBA00022448"/>
    </source>
</evidence>
<dbReference type="InterPro" id="IPR000109">
    <property type="entry name" value="POT_fam"/>
</dbReference>
<feature type="transmembrane region" description="Helical" evidence="14">
    <location>
        <begin position="427"/>
        <end position="447"/>
    </location>
</feature>
<feature type="transmembrane region" description="Helical" evidence="14">
    <location>
        <begin position="1632"/>
        <end position="1652"/>
    </location>
</feature>
<dbReference type="Pfam" id="PF00854">
    <property type="entry name" value="PTR2"/>
    <property type="match status" value="1"/>
</dbReference>
<feature type="domain" description="FAD-binding" evidence="15">
    <location>
        <begin position="811"/>
        <end position="1155"/>
    </location>
</feature>
<feature type="region of interest" description="Disordered" evidence="13">
    <location>
        <begin position="1"/>
        <end position="45"/>
    </location>
</feature>
<keyword evidence="10 14" id="KW-1133">Transmembrane helix</keyword>
<feature type="transmembrane region" description="Helical" evidence="14">
    <location>
        <begin position="280"/>
        <end position="310"/>
    </location>
</feature>
<keyword evidence="12 14" id="KW-0472">Membrane</keyword>
<protein>
    <submittedName>
        <fullName evidence="16">Small oligopeptide transporter, OPT family</fullName>
    </submittedName>
</protein>
<dbReference type="InterPro" id="IPR004648">
    <property type="entry name" value="Oligpept_transpt"/>
</dbReference>
<dbReference type="NCBIfam" id="TIGR00727">
    <property type="entry name" value="ISP4_OPT"/>
    <property type="match status" value="1"/>
</dbReference>
<comment type="subcellular location">
    <subcellularLocation>
        <location evidence="1">Membrane</location>
        <topology evidence="1">Multi-pass membrane protein</topology>
    </subcellularLocation>
</comment>
<evidence type="ECO:0000256" key="11">
    <source>
        <dbReference type="ARBA" id="ARBA00023002"/>
    </source>
</evidence>
<comment type="similarity">
    <text evidence="3">Belongs to the oligopeptide OPT transporter family.</text>
</comment>
<organism evidence="16 17">
    <name type="scientific">Aspergillus oryzae</name>
    <name type="common">Yellow koji mold</name>
    <dbReference type="NCBI Taxonomy" id="5062"/>
    <lineage>
        <taxon>Eukaryota</taxon>
        <taxon>Fungi</taxon>
        <taxon>Dikarya</taxon>
        <taxon>Ascomycota</taxon>
        <taxon>Pezizomycotina</taxon>
        <taxon>Eurotiomycetes</taxon>
        <taxon>Eurotiomycetidae</taxon>
        <taxon>Eurotiales</taxon>
        <taxon>Aspergillaceae</taxon>
        <taxon>Aspergillus</taxon>
        <taxon>Aspergillus subgen. Circumdati</taxon>
    </lineage>
</organism>
<feature type="transmembrane region" description="Helical" evidence="14">
    <location>
        <begin position="660"/>
        <end position="679"/>
    </location>
</feature>
<dbReference type="GO" id="GO:0015031">
    <property type="term" value="P:protein transport"/>
    <property type="evidence" value="ECO:0007669"/>
    <property type="project" value="UniProtKB-KW"/>
</dbReference>
<dbReference type="PANTHER" id="PTHR22601">
    <property type="entry name" value="ISP4 LIKE PROTEIN"/>
    <property type="match status" value="1"/>
</dbReference>
<evidence type="ECO:0000256" key="14">
    <source>
        <dbReference type="SAM" id="Phobius"/>
    </source>
</evidence>
<dbReference type="Pfam" id="PF01494">
    <property type="entry name" value="FAD_binding_3"/>
    <property type="match status" value="1"/>
</dbReference>
<feature type="transmembrane region" description="Helical" evidence="14">
    <location>
        <begin position="1682"/>
        <end position="1702"/>
    </location>
</feature>
<dbReference type="InterPro" id="IPR004813">
    <property type="entry name" value="OPT"/>
</dbReference>
<feature type="compositionally biased region" description="Basic and acidic residues" evidence="13">
    <location>
        <begin position="7"/>
        <end position="45"/>
    </location>
</feature>
<dbReference type="FunFam" id="1.20.1250.20:FF:000085">
    <property type="entry name" value="MFS peptide transporter Ptr2"/>
    <property type="match status" value="1"/>
</dbReference>
<evidence type="ECO:0000256" key="1">
    <source>
        <dbReference type="ARBA" id="ARBA00004141"/>
    </source>
</evidence>
<evidence type="ECO:0000256" key="9">
    <source>
        <dbReference type="ARBA" id="ARBA00022927"/>
    </source>
</evidence>
<feature type="transmembrane region" description="Helical" evidence="14">
    <location>
        <begin position="1379"/>
        <end position="1396"/>
    </location>
</feature>
<sequence>MPSESSVDVKDRGGQDDHKDGPTVEAHTTDSESGKGADEMRKPGEIDELPPVEAFKWNVDGDQSPFPEVAACVSNTDDPTMLCNTVRAWILMTTFVMLFSGVNQFFGLRYPSLTIGYVVAQLLVFPIGRAWEKLPRWRVPLGKLSFDINPGKFTVKEHAFIVIVSPTFCMHIFDPLAHMFMNVQCVNISASTPYAQGSLMAIIHPRFWGRDFGPGFSFLYLLTTQMIGFGLAGLARRWIVYPAALIWPTSLSSTVLFRALHEPEERSPANGWTITRYRFFIYFTIFGFVLFWFPDYIWTSLSTFAFITWIVPHNQVVNTLFGMNSGLGLLPISLDWTEINYAGFPLTTPFYITCNAFATIVIFYFFLSPILYYTNVWNSAYLPLLSSNTFDNTGQSYNITKVVDANLNFVESKYQAYSPMYISLGYALTYGLGFAAVTAVIVHTYLYNGREIWAKFKNSRAGGEDIHRRLMHAYNDVPDWWYGILTVIVLGLGVLTVRYWDTELPVWGFLVVCFGMGVVLILPEGILQGTTNQRVFLNIITELIAGYAYPGSAIANTMVKCYGYNSIKHAMDFAQDLKMGQYMKIPPRALFAGQIYASIIATMTQTGVLRWMMGHISRLCDPKNPNRFTCNGSKVMYNASIIWGTIGPQRMFQQGQVYNGLMYFFLIGPVVTVIVYFLYRRYPNSWLKYVNVPIFFNAAGNIPPATTTQYSLWFIVGFIFNFWIRRRAFHWWKRYNYLLQAAMDTGTALATILIFFALSYTGTKLSWWGNNVGSNTYDSQSVPYLKVSDGGHFEISKFSDRPVGIMPHSLNIAIVGAGPVGCLLARLLLNCPRVRVVIYEADASPDSRGQGGTLDLHEGTGIAALKKAGLYDEFLHHARFDGEAMLLCDKNLTGYLKFAKGVSDNSRGSPEIDRMVLRQLLLDSLPQDTIRWGHKLLSVSDGNVLHFPQGIEQGFDLVVGADGAWSRIRRFLTPVRPSFCGVEGYAFTIPDAAQTAPKVSELVNRGSLYAYSDGKALMGQQLGDGSIQVSVYTTESQDDDAVFSADDECRRHQIARQFRDWAPELLELLAPTSEYEMTRRIYTLPVGFQWPAHPAITLVGDAAHLMPPFAGEGVNLGFEDAMKLSDAIRGFIDGRYSTLNETLRMYEKDAFQRARRGQELSVGVMQDMFFTPGAPRASIERWMIRHVRYRIHPWAFPPQDSLESNSFSGDKKAVFTVSDEEKASPSTTEPVYDGDQYLGQAPTEEELNTLRKVAGPVSGSGYWLCTVEFAERASYYGCTWVFQNFIQYPLPPGGNGAGASAPGSEKPAGALGQGLQVSSALTLLFKFLAYCIPIFGGWLADTRLGRYKTICIGVVICGVSHVIMVVGAIPSILQAGHGMAPFIVSLMILALGAGIFKPNISPTVMEQVTFKHPYIMTLKSGERVIVHPETTIQRLTLTFYALINVGAFFGLATSYAAKRVGYWLAFLLPGIIYFLMPIILALVYKKTIKTPPQGNILGDTLRVIKLAIQQNGFRKFGSEAYFDSVKPSELARKGIASYKGKPISWNDGFVDDVRRTLVACQIFLFYPLYYLNNGGIGSITNSQAGSMTTKGAPNDLVSNFNPLTIIIASPILNYGLYPLLRKHRIEFGPIKRITLGFILAALSCVVGALLQWRVYETSPCGYYATECDIGSGVSPLSVWAQIPMYVLQALSELFAVVSGYELSFSRSPKSMRALVVALFLFMSAVSSAISQAVVPALADPHLIWPFVGTAVPGVILAGVFYWMYRDLDKETFLREDSDSQQEILSEKDKS</sequence>
<dbReference type="InterPro" id="IPR002938">
    <property type="entry name" value="FAD-bd"/>
</dbReference>
<feature type="transmembrane region" description="Helical" evidence="14">
    <location>
        <begin position="589"/>
        <end position="609"/>
    </location>
</feature>
<evidence type="ECO:0000256" key="5">
    <source>
        <dbReference type="ARBA" id="ARBA00022630"/>
    </source>
</evidence>
<feature type="transmembrane region" description="Helical" evidence="14">
    <location>
        <begin position="1463"/>
        <end position="1484"/>
    </location>
</feature>
<proteinExistence type="inferred from homology"/>
<evidence type="ECO:0000256" key="10">
    <source>
        <dbReference type="ARBA" id="ARBA00022989"/>
    </source>
</evidence>
<feature type="transmembrane region" description="Helical" evidence="14">
    <location>
        <begin position="1437"/>
        <end position="1457"/>
    </location>
</feature>
<feature type="transmembrane region" description="Helical" evidence="14">
    <location>
        <begin position="506"/>
        <end position="523"/>
    </location>
</feature>
<dbReference type="OrthoDB" id="9986677at2759"/>
<dbReference type="InterPro" id="IPR036188">
    <property type="entry name" value="FAD/NAD-bd_sf"/>
</dbReference>
<evidence type="ECO:0000256" key="12">
    <source>
        <dbReference type="ARBA" id="ARBA00023136"/>
    </source>
</evidence>
<comment type="caution">
    <text evidence="16">The sequence shown here is derived from an EMBL/GenBank/DDBJ whole genome shotgun (WGS) entry which is preliminary data.</text>
</comment>
<feature type="transmembrane region" description="Helical" evidence="14">
    <location>
        <begin position="212"/>
        <end position="232"/>
    </location>
</feature>
<dbReference type="GO" id="GO:0016491">
    <property type="term" value="F:oxidoreductase activity"/>
    <property type="evidence" value="ECO:0007669"/>
    <property type="project" value="UniProtKB-KW"/>
</dbReference>
<keyword evidence="6 14" id="KW-0812">Transmembrane</keyword>
<dbReference type="VEuPathDB" id="FungiDB:AO090113000064"/>
<dbReference type="InterPro" id="IPR036259">
    <property type="entry name" value="MFS_trans_sf"/>
</dbReference>
<reference evidence="16 17" key="1">
    <citation type="submission" date="2016-10" db="EMBL/GenBank/DDBJ databases">
        <title>Genome sequencing of Aspergillus oryzae BCC7051.</title>
        <authorList>
            <person name="Thammarongtham C."/>
            <person name="Vorapreeda T."/>
            <person name="Nookaew I."/>
            <person name="Srisuk T."/>
            <person name="Land M."/>
            <person name="Jeennor S."/>
            <person name="Laoteng K."/>
        </authorList>
    </citation>
    <scope>NUCLEOTIDE SEQUENCE [LARGE SCALE GENOMIC DNA]</scope>
    <source>
        <strain evidence="16 17">BCC7051</strain>
    </source>
</reference>
<evidence type="ECO:0000256" key="8">
    <source>
        <dbReference type="ARBA" id="ARBA00022856"/>
    </source>
</evidence>
<evidence type="ECO:0000259" key="15">
    <source>
        <dbReference type="Pfam" id="PF01494"/>
    </source>
</evidence>
<dbReference type="EMBL" id="MKZY01000010">
    <property type="protein sequence ID" value="OOO05057.1"/>
    <property type="molecule type" value="Genomic_DNA"/>
</dbReference>
<dbReference type="GO" id="GO:0071949">
    <property type="term" value="F:FAD binding"/>
    <property type="evidence" value="ECO:0007669"/>
    <property type="project" value="InterPro"/>
</dbReference>
<evidence type="ECO:0000256" key="3">
    <source>
        <dbReference type="ARBA" id="ARBA00008807"/>
    </source>
</evidence>
<dbReference type="eggNOG" id="KOG1237">
    <property type="taxonomic scope" value="Eukaryota"/>
</dbReference>
<dbReference type="NCBIfam" id="TIGR00728">
    <property type="entry name" value="OPT_sfam"/>
    <property type="match status" value="1"/>
</dbReference>
<dbReference type="SUPFAM" id="SSF51905">
    <property type="entry name" value="FAD/NAD(P)-binding domain"/>
    <property type="match status" value="1"/>
</dbReference>
<dbReference type="GO" id="GO:0071916">
    <property type="term" value="F:dipeptide transmembrane transporter activity"/>
    <property type="evidence" value="ECO:0007669"/>
    <property type="project" value="UniProtKB-ARBA"/>
</dbReference>
<feature type="transmembrane region" description="Helical" evidence="14">
    <location>
        <begin position="1562"/>
        <end position="1580"/>
    </location>
</feature>
<comment type="similarity">
    <text evidence="2">Belongs to the major facilitator superfamily. Proton-dependent oligopeptide transporter (POT/PTR) (TC 2.A.17) family.</text>
</comment>
<feature type="transmembrane region" description="Helical" evidence="14">
    <location>
        <begin position="88"/>
        <end position="106"/>
    </location>
</feature>